<dbReference type="PRINTS" id="PR00471">
    <property type="entry name" value="ACETATEKNASE"/>
</dbReference>
<proteinExistence type="inferred from homology"/>
<sequence length="146" mass="16574">MGQDEVNKKLTAESGLEAVCGYHNMREFLSRMHCGDIDAKLAVDMFVYRVRKAIGEYMVVLGRVDAIVFSGGIGENYPEIRARCCEDLEQFGIRLEEVGKNKMKIKAEQVQILTMESLTHIFVIKTNEEYQLAKEADKYLTKTASN</sequence>
<dbReference type="InterPro" id="IPR043129">
    <property type="entry name" value="ATPase_NBD"/>
</dbReference>
<dbReference type="OrthoDB" id="9802453at2"/>
<keyword evidence="1 5" id="KW-0808">Transferase</keyword>
<dbReference type="RefSeq" id="WP_007146164.1">
    <property type="nucleotide sequence ID" value="NZ_AFIG01000002.1"/>
</dbReference>
<evidence type="ECO:0000256" key="1">
    <source>
        <dbReference type="ARBA" id="ARBA00022679"/>
    </source>
</evidence>
<keyword evidence="3 5" id="KW-0418">Kinase</keyword>
<dbReference type="Pfam" id="PF00871">
    <property type="entry name" value="Acetate_kinase"/>
    <property type="match status" value="1"/>
</dbReference>
<dbReference type="GO" id="GO:0005524">
    <property type="term" value="F:ATP binding"/>
    <property type="evidence" value="ECO:0007669"/>
    <property type="project" value="UniProtKB-KW"/>
</dbReference>
<dbReference type="InterPro" id="IPR000890">
    <property type="entry name" value="Aliphatic_acid_kin_short-chain"/>
</dbReference>
<reference evidence="6" key="1">
    <citation type="journal article" date="2011" name="J. Bacteriol.">
        <title>Draft genome sequence of Methylophaga aminisulfidivorans MP T.</title>
        <authorList>
            <person name="Han G.H."/>
            <person name="Kim W."/>
            <person name="Chun J."/>
            <person name="Kim S.W."/>
        </authorList>
    </citation>
    <scope>NUCLEOTIDE SEQUENCE [LARGE SCALE GENOMIC DNA]</scope>
    <source>
        <strain evidence="6">MP</strain>
    </source>
</reference>
<dbReference type="GO" id="GO:0008776">
    <property type="term" value="F:acetate kinase activity"/>
    <property type="evidence" value="ECO:0007669"/>
    <property type="project" value="TreeGrafter"/>
</dbReference>
<keyword evidence="7" id="KW-1185">Reference proteome</keyword>
<comment type="similarity">
    <text evidence="5">Belongs to the acetokinase family.</text>
</comment>
<dbReference type="STRING" id="1026882.MAMP_00238"/>
<evidence type="ECO:0000256" key="2">
    <source>
        <dbReference type="ARBA" id="ARBA00022741"/>
    </source>
</evidence>
<dbReference type="eggNOG" id="COG0282">
    <property type="taxonomic scope" value="Bacteria"/>
</dbReference>
<protein>
    <submittedName>
        <fullName evidence="6">Acetate kinase</fullName>
    </submittedName>
</protein>
<keyword evidence="2" id="KW-0547">Nucleotide-binding</keyword>
<evidence type="ECO:0000256" key="5">
    <source>
        <dbReference type="RuleBase" id="RU003835"/>
    </source>
</evidence>
<dbReference type="AlphaFoldDB" id="F5T120"/>
<accession>F5T120</accession>
<comment type="caution">
    <text evidence="6">The sequence shown here is derived from an EMBL/GenBank/DDBJ whole genome shotgun (WGS) entry which is preliminary data.</text>
</comment>
<dbReference type="PANTHER" id="PTHR21060">
    <property type="entry name" value="ACETATE KINASE"/>
    <property type="match status" value="1"/>
</dbReference>
<evidence type="ECO:0000256" key="4">
    <source>
        <dbReference type="ARBA" id="ARBA00022840"/>
    </source>
</evidence>
<name>F5T120_9GAMM</name>
<evidence type="ECO:0000313" key="7">
    <source>
        <dbReference type="Proteomes" id="UP000003544"/>
    </source>
</evidence>
<dbReference type="SUPFAM" id="SSF53067">
    <property type="entry name" value="Actin-like ATPase domain"/>
    <property type="match status" value="1"/>
</dbReference>
<gene>
    <name evidence="6" type="ORF">MAMP_00238</name>
</gene>
<evidence type="ECO:0000256" key="3">
    <source>
        <dbReference type="ARBA" id="ARBA00022777"/>
    </source>
</evidence>
<dbReference type="Proteomes" id="UP000003544">
    <property type="component" value="Unassembled WGS sequence"/>
</dbReference>
<organism evidence="6 7">
    <name type="scientific">Methylophaga aminisulfidivorans MP</name>
    <dbReference type="NCBI Taxonomy" id="1026882"/>
    <lineage>
        <taxon>Bacteria</taxon>
        <taxon>Pseudomonadati</taxon>
        <taxon>Pseudomonadota</taxon>
        <taxon>Gammaproteobacteria</taxon>
        <taxon>Thiotrichales</taxon>
        <taxon>Piscirickettsiaceae</taxon>
        <taxon>Methylophaga</taxon>
    </lineage>
</organism>
<keyword evidence="4" id="KW-0067">ATP-binding</keyword>
<dbReference type="GO" id="GO:0006083">
    <property type="term" value="P:acetate metabolic process"/>
    <property type="evidence" value="ECO:0007669"/>
    <property type="project" value="TreeGrafter"/>
</dbReference>
<dbReference type="Gene3D" id="3.30.420.40">
    <property type="match status" value="1"/>
</dbReference>
<evidence type="ECO:0000313" key="6">
    <source>
        <dbReference type="EMBL" id="EGL53916.1"/>
    </source>
</evidence>
<dbReference type="PANTHER" id="PTHR21060:SF15">
    <property type="entry name" value="ACETATE KINASE-RELATED"/>
    <property type="match status" value="1"/>
</dbReference>
<dbReference type="EMBL" id="AFIG01000002">
    <property type="protein sequence ID" value="EGL53916.1"/>
    <property type="molecule type" value="Genomic_DNA"/>
</dbReference>